<dbReference type="PROSITE" id="PS50011">
    <property type="entry name" value="PROTEIN_KINASE_DOM"/>
    <property type="match status" value="1"/>
</dbReference>
<evidence type="ECO:0000256" key="1">
    <source>
        <dbReference type="ARBA" id="ARBA00004340"/>
    </source>
</evidence>
<dbReference type="Pfam" id="PF20147">
    <property type="entry name" value="Crinkler"/>
    <property type="match status" value="2"/>
</dbReference>
<gene>
    <name evidence="5" type="ORF">CVT25_002773</name>
</gene>
<dbReference type="InterPro" id="IPR011009">
    <property type="entry name" value="Kinase-like_dom_sf"/>
</dbReference>
<dbReference type="Proteomes" id="UP000283269">
    <property type="component" value="Unassembled WGS sequence"/>
</dbReference>
<evidence type="ECO:0000256" key="2">
    <source>
        <dbReference type="ARBA" id="ARBA00004613"/>
    </source>
</evidence>
<dbReference type="InterPro" id="IPR045379">
    <property type="entry name" value="Crinkler_N"/>
</dbReference>
<dbReference type="GO" id="GO:0004672">
    <property type="term" value="F:protein kinase activity"/>
    <property type="evidence" value="ECO:0007669"/>
    <property type="project" value="InterPro"/>
</dbReference>
<evidence type="ECO:0000259" key="4">
    <source>
        <dbReference type="PROSITE" id="PS50011"/>
    </source>
</evidence>
<dbReference type="InterPro" id="IPR000719">
    <property type="entry name" value="Prot_kinase_dom"/>
</dbReference>
<dbReference type="EMBL" id="NHYD01003388">
    <property type="protein sequence ID" value="PPQ79188.1"/>
    <property type="molecule type" value="Genomic_DNA"/>
</dbReference>
<dbReference type="GO" id="GO:0043657">
    <property type="term" value="C:host cell"/>
    <property type="evidence" value="ECO:0007669"/>
    <property type="project" value="UniProtKB-SubCell"/>
</dbReference>
<dbReference type="OrthoDB" id="4062651at2759"/>
<organism evidence="5 6">
    <name type="scientific">Psilocybe cyanescens</name>
    <dbReference type="NCBI Taxonomy" id="93625"/>
    <lineage>
        <taxon>Eukaryota</taxon>
        <taxon>Fungi</taxon>
        <taxon>Dikarya</taxon>
        <taxon>Basidiomycota</taxon>
        <taxon>Agaricomycotina</taxon>
        <taxon>Agaricomycetes</taxon>
        <taxon>Agaricomycetidae</taxon>
        <taxon>Agaricales</taxon>
        <taxon>Agaricineae</taxon>
        <taxon>Strophariaceae</taxon>
        <taxon>Psilocybe</taxon>
    </lineage>
</organism>
<keyword evidence="3" id="KW-0964">Secreted</keyword>
<reference evidence="5 6" key="1">
    <citation type="journal article" date="2018" name="Evol. Lett.">
        <title>Horizontal gene cluster transfer increased hallucinogenic mushroom diversity.</title>
        <authorList>
            <person name="Reynolds H.T."/>
            <person name="Vijayakumar V."/>
            <person name="Gluck-Thaler E."/>
            <person name="Korotkin H.B."/>
            <person name="Matheny P.B."/>
            <person name="Slot J.C."/>
        </authorList>
    </citation>
    <scope>NUCLEOTIDE SEQUENCE [LARGE SCALE GENOMIC DNA]</scope>
    <source>
        <strain evidence="5 6">2631</strain>
    </source>
</reference>
<dbReference type="GO" id="GO:0005576">
    <property type="term" value="C:extracellular region"/>
    <property type="evidence" value="ECO:0007669"/>
    <property type="project" value="UniProtKB-SubCell"/>
</dbReference>
<evidence type="ECO:0000313" key="5">
    <source>
        <dbReference type="EMBL" id="PPQ79188.1"/>
    </source>
</evidence>
<dbReference type="STRING" id="93625.A0A409WKY7"/>
<accession>A0A409WKY7</accession>
<dbReference type="GO" id="GO:0005524">
    <property type="term" value="F:ATP binding"/>
    <property type="evidence" value="ECO:0007669"/>
    <property type="project" value="InterPro"/>
</dbReference>
<dbReference type="Gene3D" id="1.10.510.10">
    <property type="entry name" value="Transferase(Phosphotransferase) domain 1"/>
    <property type="match status" value="1"/>
</dbReference>
<comment type="caution">
    <text evidence="5">The sequence shown here is derived from an EMBL/GenBank/DDBJ whole genome shotgun (WGS) entry which is preliminary data.</text>
</comment>
<evidence type="ECO:0000313" key="6">
    <source>
        <dbReference type="Proteomes" id="UP000283269"/>
    </source>
</evidence>
<evidence type="ECO:0000256" key="3">
    <source>
        <dbReference type="ARBA" id="ARBA00022525"/>
    </source>
</evidence>
<sequence length="695" mass="77811">MSLSLNCLFLDDDPGDSFSVNVSNTDNLSVLKQRIKEARTVRLAQVDAIELELRMVNFALDDLESDRAELRLDKYPKLLSRRKVSSLFHNANPSSDCLHILVVAPCILKLFCVVEAEEMSWNHIFPVDVDSRKTVSDLKVAVKEKNKHTFDNIPADELTLFKVSIPADYNARDRRIRSTDLEQPILPTQSLSEMFPRVEKNHLHIIVQVPIAGDKKEEEGRDRISALHKRFQNVLSRTLNVMPPSESPESSAYTNSQLACSINDGRYQEKEPRTSVAPPVQLFHPVFARFLDDLKGTDDIPDDIIRATTEYMKAASTIYTTEEKRQAELTPIHCRILGVDMQTILNDESTDADGVVESLMAVGRFLILLKEDKNEFGEGGSDPSTQAGLSMAHFWAQPKLEKLRNATNCPTFVVATAGPWIVILGAVFTDGLIVQRLTDYIWVGLDSALNEAHISRVARIFYALKSGLDKLESYYEAVKLSDASPAASRYFPSINAYHTGEELVHFKYVGFLEDGPDCTTLRARTLSTPPRDIVVKFVERYGARAHRLLADNGLAPELIYYGSPRLNDEEPSYNSLFMVVMGFVDGQTLAKSKLNKEEAEKVRGALKNALKLLHDNGLVFGDVRSPNVMITAAKEVKLIDFDWAGEEGQAKYPYLISPGIPWPAGVQPLAVIERDHDLQMLEKMFSGPVPFITRA</sequence>
<proteinExistence type="predicted"/>
<protein>
    <recommendedName>
        <fullName evidence="4">Protein kinase domain-containing protein</fullName>
    </recommendedName>
</protein>
<dbReference type="InParanoid" id="A0A409WKY7"/>
<feature type="domain" description="Protein kinase" evidence="4">
    <location>
        <begin position="506"/>
        <end position="695"/>
    </location>
</feature>
<dbReference type="SUPFAM" id="SSF56112">
    <property type="entry name" value="Protein kinase-like (PK-like)"/>
    <property type="match status" value="1"/>
</dbReference>
<name>A0A409WKY7_PSICY</name>
<dbReference type="AlphaFoldDB" id="A0A409WKY7"/>
<comment type="subcellular location">
    <subcellularLocation>
        <location evidence="1">Host cell</location>
    </subcellularLocation>
    <subcellularLocation>
        <location evidence="2">Secreted</location>
    </subcellularLocation>
</comment>
<keyword evidence="6" id="KW-1185">Reference proteome</keyword>